<evidence type="ECO:0000313" key="1">
    <source>
        <dbReference type="EMBL" id="CAG8772712.1"/>
    </source>
</evidence>
<dbReference type="EMBL" id="CAJVQC010041328">
    <property type="protein sequence ID" value="CAG8772712.1"/>
    <property type="molecule type" value="Genomic_DNA"/>
</dbReference>
<evidence type="ECO:0000313" key="2">
    <source>
        <dbReference type="Proteomes" id="UP000789920"/>
    </source>
</evidence>
<protein>
    <submittedName>
        <fullName evidence="1">9359_t:CDS:1</fullName>
    </submittedName>
</protein>
<keyword evidence="2" id="KW-1185">Reference proteome</keyword>
<comment type="caution">
    <text evidence="1">The sequence shown here is derived from an EMBL/GenBank/DDBJ whole genome shotgun (WGS) entry which is preliminary data.</text>
</comment>
<name>A0ACA9R125_9GLOM</name>
<gene>
    <name evidence="1" type="ORF">RPERSI_LOCUS16602</name>
</gene>
<proteinExistence type="predicted"/>
<dbReference type="Proteomes" id="UP000789920">
    <property type="component" value="Unassembled WGS sequence"/>
</dbReference>
<reference evidence="1" key="1">
    <citation type="submission" date="2021-06" db="EMBL/GenBank/DDBJ databases">
        <authorList>
            <person name="Kallberg Y."/>
            <person name="Tangrot J."/>
            <person name="Rosling A."/>
        </authorList>
    </citation>
    <scope>NUCLEOTIDE SEQUENCE</scope>
    <source>
        <strain evidence="1">MA461A</strain>
    </source>
</reference>
<accession>A0ACA9R125</accession>
<feature type="non-terminal residue" evidence="1">
    <location>
        <position position="1"/>
    </location>
</feature>
<sequence length="111" mass="12685">ISEFIQCDKSDSDKKVKLLKTGLRTDISEHILSNVNNNNILKNHEKDITGGTNSASNIENIYYDNDDKIELDSQLARYITFNLQSESLDLESIKDNFTRFQKSSLLQLSLD</sequence>
<organism evidence="1 2">
    <name type="scientific">Racocetra persica</name>
    <dbReference type="NCBI Taxonomy" id="160502"/>
    <lineage>
        <taxon>Eukaryota</taxon>
        <taxon>Fungi</taxon>
        <taxon>Fungi incertae sedis</taxon>
        <taxon>Mucoromycota</taxon>
        <taxon>Glomeromycotina</taxon>
        <taxon>Glomeromycetes</taxon>
        <taxon>Diversisporales</taxon>
        <taxon>Gigasporaceae</taxon>
        <taxon>Racocetra</taxon>
    </lineage>
</organism>